<accession>A0ACD5AKB0</accession>
<gene>
    <name evidence="1" type="ORF">V2W30_32795</name>
</gene>
<evidence type="ECO:0000313" key="2">
    <source>
        <dbReference type="Proteomes" id="UP001432251"/>
    </source>
</evidence>
<protein>
    <submittedName>
        <fullName evidence="1">ABC transporter permease subunit</fullName>
    </submittedName>
</protein>
<reference evidence="1" key="1">
    <citation type="journal article" date="2025" name="Int. J. Syst. Evol. Microbiol.">
        <title>Streptomyces citrinus sp. nov., with yellow diffusible pigment.</title>
        <authorList>
            <person name="He Y."/>
            <person name="Yang E."/>
            <person name="Xu J."/>
            <person name="Sun Y."/>
            <person name="Sun L."/>
        </authorList>
    </citation>
    <scope>NUCLEOTIDE SEQUENCE</scope>
    <source>
        <strain evidence="1">Q6</strain>
    </source>
</reference>
<organism evidence="1 2">
    <name type="scientific">Streptomyces citrinus</name>
    <dbReference type="NCBI Taxonomy" id="3118173"/>
    <lineage>
        <taxon>Bacteria</taxon>
        <taxon>Bacillati</taxon>
        <taxon>Actinomycetota</taxon>
        <taxon>Actinomycetes</taxon>
        <taxon>Kitasatosporales</taxon>
        <taxon>Streptomycetaceae</taxon>
        <taxon>Streptomyces</taxon>
    </lineage>
</organism>
<keyword evidence="2" id="KW-1185">Reference proteome</keyword>
<dbReference type="EMBL" id="CP146022">
    <property type="protein sequence ID" value="WWQ67646.1"/>
    <property type="molecule type" value="Genomic_DNA"/>
</dbReference>
<dbReference type="Proteomes" id="UP001432251">
    <property type="component" value="Chromosome"/>
</dbReference>
<evidence type="ECO:0000313" key="1">
    <source>
        <dbReference type="EMBL" id="WWQ67646.1"/>
    </source>
</evidence>
<proteinExistence type="predicted"/>
<sequence length="334" mass="37082">MTAPASTSPGQVVPRPADPPAARPDRDAPDPRRKATVRQRLRRDRTLLLLCVPGIVYFAVFFYLPLTGNVTAFQDYQPYLGFMHSVWVGLDNFQALVQEPEFWTAVWNTLQISAVQLLLYFPAPILLALFLNSLISTRTRRLMQTIVYLPHFLSWVVVVSFFQQIFGGVGTVSSLLNDHGLHVGNIMNNPDTFMLLLTSESIWKDAGWGAIIFLAAMASIDQGLYESAAMDGAGWLRRMWHVTLPGIRPVMIMLLILRLGDILSVGFEQVLLQRDMVGADASEVLDTYVYFHGVVDGDWGMSTAAGLMKGVIGFVLIVAANKVAHRLGEQGVYQ</sequence>
<name>A0ACD5AKB0_9ACTN</name>